<evidence type="ECO:0000313" key="9">
    <source>
        <dbReference type="EMBL" id="MTU28900.1"/>
    </source>
</evidence>
<dbReference type="RefSeq" id="WP_005642214.1">
    <property type="nucleotide sequence ID" value="NZ_DAWDXW010000008.1"/>
</dbReference>
<proteinExistence type="inferred from homology"/>
<name>A0A3R6GNS1_9BACT</name>
<dbReference type="GO" id="GO:0006508">
    <property type="term" value="P:proteolysis"/>
    <property type="evidence" value="ECO:0007669"/>
    <property type="project" value="UniProtKB-KW"/>
</dbReference>
<dbReference type="GO" id="GO:0009279">
    <property type="term" value="C:cell outer membrane"/>
    <property type="evidence" value="ECO:0007669"/>
    <property type="project" value="UniProtKB-SubCell"/>
</dbReference>
<reference evidence="9 16" key="2">
    <citation type="journal article" date="2019" name="Nat. Med.">
        <title>A library of human gut bacterial isolates paired with longitudinal multiomics data enables mechanistic microbiome research.</title>
        <authorList>
            <person name="Poyet M."/>
            <person name="Groussin M."/>
            <person name="Gibbons S.M."/>
            <person name="Avila-Pacheco J."/>
            <person name="Jiang X."/>
            <person name="Kearney S.M."/>
            <person name="Perrotta A.R."/>
            <person name="Berdy B."/>
            <person name="Zhao S."/>
            <person name="Lieberman T.D."/>
            <person name="Swanson P.K."/>
            <person name="Smith M."/>
            <person name="Roesemann S."/>
            <person name="Alexander J.E."/>
            <person name="Rich S.A."/>
            <person name="Livny J."/>
            <person name="Vlamakis H."/>
            <person name="Clish C."/>
            <person name="Bullock K."/>
            <person name="Deik A."/>
            <person name="Scott J."/>
            <person name="Pierce K.A."/>
            <person name="Xavier R.J."/>
            <person name="Alm E.J."/>
        </authorList>
    </citation>
    <scope>NUCLEOTIDE SEQUENCE [LARGE SCALE GENOMIC DNA]</scope>
    <source>
        <strain evidence="9 16">BIOML-A25</strain>
    </source>
</reference>
<evidence type="ECO:0000256" key="2">
    <source>
        <dbReference type="ARBA" id="ARBA00007613"/>
    </source>
</evidence>
<comment type="subcellular location">
    <subcellularLocation>
        <location evidence="1">Cell outer membrane</location>
    </subcellularLocation>
</comment>
<keyword evidence="7" id="KW-0998">Cell outer membrane</keyword>
<dbReference type="PANTHER" id="PTHR30026:SF20">
    <property type="entry name" value="OUTER MEMBRANE PROTEIN TOLC"/>
    <property type="match status" value="1"/>
</dbReference>
<dbReference type="EMBL" id="QRKC01000007">
    <property type="protein sequence ID" value="RHH75745.1"/>
    <property type="molecule type" value="Genomic_DNA"/>
</dbReference>
<evidence type="ECO:0000313" key="15">
    <source>
        <dbReference type="Proteomes" id="UP000285173"/>
    </source>
</evidence>
<evidence type="ECO:0000256" key="8">
    <source>
        <dbReference type="SAM" id="SignalP"/>
    </source>
</evidence>
<gene>
    <name evidence="12" type="ORF">DW191_14765</name>
    <name evidence="11" type="ORF">DW986_02515</name>
    <name evidence="10" type="ORF">DXB61_06420</name>
    <name evidence="9" type="ORF">GMD66_06655</name>
</gene>
<dbReference type="EMBL" id="QSUP01000005">
    <property type="protein sequence ID" value="RGN52717.1"/>
    <property type="molecule type" value="Genomic_DNA"/>
</dbReference>
<evidence type="ECO:0000256" key="4">
    <source>
        <dbReference type="ARBA" id="ARBA00022452"/>
    </source>
</evidence>
<evidence type="ECO:0000313" key="12">
    <source>
        <dbReference type="EMBL" id="RHH75745.1"/>
    </source>
</evidence>
<evidence type="ECO:0000256" key="6">
    <source>
        <dbReference type="ARBA" id="ARBA00023136"/>
    </source>
</evidence>
<feature type="signal peptide" evidence="8">
    <location>
        <begin position="1"/>
        <end position="19"/>
    </location>
</feature>
<keyword evidence="5" id="KW-0812">Transmembrane</keyword>
<organism evidence="12 14">
    <name type="scientific">Parabacteroides merdae</name>
    <dbReference type="NCBI Taxonomy" id="46503"/>
    <lineage>
        <taxon>Bacteria</taxon>
        <taxon>Pseudomonadati</taxon>
        <taxon>Bacteroidota</taxon>
        <taxon>Bacteroidia</taxon>
        <taxon>Bacteroidales</taxon>
        <taxon>Tannerellaceae</taxon>
        <taxon>Parabacteroides</taxon>
    </lineage>
</organism>
<evidence type="ECO:0000256" key="1">
    <source>
        <dbReference type="ARBA" id="ARBA00004442"/>
    </source>
</evidence>
<keyword evidence="8" id="KW-0732">Signal</keyword>
<evidence type="ECO:0000313" key="14">
    <source>
        <dbReference type="Proteomes" id="UP000283732"/>
    </source>
</evidence>
<evidence type="ECO:0000313" key="13">
    <source>
        <dbReference type="Proteomes" id="UP000261088"/>
    </source>
</evidence>
<dbReference type="Gene3D" id="1.20.1600.10">
    <property type="entry name" value="Outer membrane efflux proteins (OEP)"/>
    <property type="match status" value="1"/>
</dbReference>
<protein>
    <submittedName>
        <fullName evidence="9">Alkaline protease</fullName>
    </submittedName>
    <submittedName>
        <fullName evidence="12">TolC family protein</fullName>
    </submittedName>
</protein>
<reference evidence="13 14" key="1">
    <citation type="submission" date="2018-08" db="EMBL/GenBank/DDBJ databases">
        <title>A genome reference for cultivated species of the human gut microbiota.</title>
        <authorList>
            <person name="Zou Y."/>
            <person name="Xue W."/>
            <person name="Luo G."/>
        </authorList>
    </citation>
    <scope>NUCLEOTIDE SEQUENCE [LARGE SCALE GENOMIC DNA]</scope>
    <source>
        <strain evidence="12 14">AM16-50</strain>
        <strain evidence="11 15">AM50-15</strain>
        <strain evidence="10 13">OM05-11AA</strain>
    </source>
</reference>
<dbReference type="EMBL" id="WNCR01000002">
    <property type="protein sequence ID" value="MTU28900.1"/>
    <property type="molecule type" value="Genomic_DNA"/>
</dbReference>
<dbReference type="InterPro" id="IPR051906">
    <property type="entry name" value="TolC-like"/>
</dbReference>
<evidence type="ECO:0000313" key="16">
    <source>
        <dbReference type="Proteomes" id="UP000437446"/>
    </source>
</evidence>
<comment type="similarity">
    <text evidence="2">Belongs to the outer membrane factor (OMF) (TC 1.B.17) family.</text>
</comment>
<dbReference type="Proteomes" id="UP000261088">
    <property type="component" value="Unassembled WGS sequence"/>
</dbReference>
<dbReference type="GO" id="GO:0015288">
    <property type="term" value="F:porin activity"/>
    <property type="evidence" value="ECO:0007669"/>
    <property type="project" value="TreeGrafter"/>
</dbReference>
<dbReference type="Proteomes" id="UP000437446">
    <property type="component" value="Unassembled WGS sequence"/>
</dbReference>
<accession>A0A3R6GNS1</accession>
<dbReference type="SUPFAM" id="SSF56954">
    <property type="entry name" value="Outer membrane efflux proteins (OEP)"/>
    <property type="match status" value="1"/>
</dbReference>
<keyword evidence="9" id="KW-0378">Hydrolase</keyword>
<dbReference type="PANTHER" id="PTHR30026">
    <property type="entry name" value="OUTER MEMBRANE PROTEIN TOLC"/>
    <property type="match status" value="1"/>
</dbReference>
<sequence length="469" mass="52195">MKRFVVLVALLVSSGYANAGRTLTLEECRELAIQNNKELKISGEKIKMADYEKNVAFTKYFPQLSATGAYMWNQKDINLLDMGALGSSIEGALGPIAQLPVFGKLMEGVDDLQHLDIQNIWGGSVSLVQPVFMGGKIINYNQIAKYAKQLAESMNDQQLQDVICKTDETYWQVISLVNKKKLADAYVDLLRKTDHDMTAMINEGVATEADGLSVKVKLNEAEMAQTKVDNGLALSRMLLAQICGLPLEDPLVLADEDIENFLTEPSVTAADVNEAFMNRNELKSLDLATKIYKRKERIVLSDMLPNVAFMANYLVTNPNSMNGFKNEFAGMFNVGVMVKVPLSGWWEGSYKRNSARAETRIKSLELQDAREKVELQVNQSVYKVNEANKKLIVSTRNMENAEENLRHANLGFEEGVIPALNLMQAQTAWVSARSCLIDAQIEVKLTEVYLTKAMGKLGDELSGRTRNAD</sequence>
<dbReference type="Pfam" id="PF02321">
    <property type="entry name" value="OEP"/>
    <property type="match status" value="2"/>
</dbReference>
<keyword evidence="3" id="KW-0813">Transport</keyword>
<dbReference type="Proteomes" id="UP000285173">
    <property type="component" value="Unassembled WGS sequence"/>
</dbReference>
<dbReference type="GO" id="GO:0015562">
    <property type="term" value="F:efflux transmembrane transporter activity"/>
    <property type="evidence" value="ECO:0007669"/>
    <property type="project" value="InterPro"/>
</dbReference>
<feature type="chain" id="PRO_5043187759" evidence="8">
    <location>
        <begin position="20"/>
        <end position="469"/>
    </location>
</feature>
<dbReference type="InterPro" id="IPR003423">
    <property type="entry name" value="OMP_efflux"/>
</dbReference>
<evidence type="ECO:0000256" key="5">
    <source>
        <dbReference type="ARBA" id="ARBA00022692"/>
    </source>
</evidence>
<keyword evidence="4" id="KW-1134">Transmembrane beta strand</keyword>
<dbReference type="Proteomes" id="UP000283732">
    <property type="component" value="Unassembled WGS sequence"/>
</dbReference>
<keyword evidence="9" id="KW-0645">Protease</keyword>
<comment type="caution">
    <text evidence="12">The sequence shown here is derived from an EMBL/GenBank/DDBJ whole genome shotgun (WGS) entry which is preliminary data.</text>
</comment>
<evidence type="ECO:0000313" key="10">
    <source>
        <dbReference type="EMBL" id="RGN52717.1"/>
    </source>
</evidence>
<dbReference type="GO" id="GO:1990281">
    <property type="term" value="C:efflux pump complex"/>
    <property type="evidence" value="ECO:0007669"/>
    <property type="project" value="TreeGrafter"/>
</dbReference>
<keyword evidence="6" id="KW-0472">Membrane</keyword>
<dbReference type="AlphaFoldDB" id="A0A3R6GNS1"/>
<dbReference type="EMBL" id="QSEF01000003">
    <property type="protein sequence ID" value="RGZ50716.1"/>
    <property type="molecule type" value="Genomic_DNA"/>
</dbReference>
<evidence type="ECO:0000256" key="3">
    <source>
        <dbReference type="ARBA" id="ARBA00022448"/>
    </source>
</evidence>
<dbReference type="GO" id="GO:0008233">
    <property type="term" value="F:peptidase activity"/>
    <property type="evidence" value="ECO:0007669"/>
    <property type="project" value="UniProtKB-KW"/>
</dbReference>
<evidence type="ECO:0000313" key="11">
    <source>
        <dbReference type="EMBL" id="RGZ50716.1"/>
    </source>
</evidence>
<evidence type="ECO:0000256" key="7">
    <source>
        <dbReference type="ARBA" id="ARBA00023237"/>
    </source>
</evidence>